<dbReference type="InterPro" id="IPR052344">
    <property type="entry name" value="Transposase-related"/>
</dbReference>
<organism evidence="4 5">
    <name type="scientific">Lactobacillus johnsonii</name>
    <dbReference type="NCBI Taxonomy" id="33959"/>
    <lineage>
        <taxon>Bacteria</taxon>
        <taxon>Bacillati</taxon>
        <taxon>Bacillota</taxon>
        <taxon>Bacilli</taxon>
        <taxon>Lactobacillales</taxon>
        <taxon>Lactobacillaceae</taxon>
        <taxon>Lactobacillus</taxon>
    </lineage>
</organism>
<evidence type="ECO:0000259" key="2">
    <source>
        <dbReference type="Pfam" id="PF13005"/>
    </source>
</evidence>
<comment type="caution">
    <text evidence="4">The sequence shown here is derived from an EMBL/GenBank/DDBJ whole genome shotgun (WGS) entry which is preliminary data.</text>
</comment>
<evidence type="ECO:0000313" key="4">
    <source>
        <dbReference type="EMBL" id="PAB53379.1"/>
    </source>
</evidence>
<dbReference type="PANTHER" id="PTHR33678">
    <property type="entry name" value="BLL1576 PROTEIN"/>
    <property type="match status" value="1"/>
</dbReference>
<dbReference type="AlphaFoldDB" id="A0A267M1A9"/>
<dbReference type="EMBL" id="NIBD01000079">
    <property type="protein sequence ID" value="PAB53379.1"/>
    <property type="molecule type" value="Genomic_DNA"/>
</dbReference>
<evidence type="ECO:0000259" key="3">
    <source>
        <dbReference type="Pfam" id="PF13817"/>
    </source>
</evidence>
<name>A0A267M1A9_LACJH</name>
<gene>
    <name evidence="4" type="ORF">A3Q24_09940</name>
</gene>
<reference evidence="4 5" key="1">
    <citation type="submission" date="2017-05" db="EMBL/GenBank/DDBJ databases">
        <title>Lactobacillus johnsonii from commercial turkeys.</title>
        <authorList>
            <person name="Johnson T.J."/>
            <person name="Youmans B."/>
        </authorList>
    </citation>
    <scope>NUCLEOTIDE SEQUENCE [LARGE SCALE GENOMIC DNA]</scope>
    <source>
        <strain evidence="4 5">UMNLJ114</strain>
    </source>
</reference>
<dbReference type="InterPro" id="IPR024474">
    <property type="entry name" value="Znf_dom_IS66"/>
</dbReference>
<dbReference type="Proteomes" id="UP000216008">
    <property type="component" value="Unassembled WGS sequence"/>
</dbReference>
<dbReference type="RefSeq" id="WP_095183157.1">
    <property type="nucleotide sequence ID" value="NZ_JAINRK010000049.1"/>
</dbReference>
<accession>A0A267M1A9</accession>
<sequence>MKMMIFPGEEPEETIIYKRSKHKAKREAILSAFPSEEVHHKLSEAEQICSECQHELKEIGSWTVRKELVFIPAQIKRLDHIQHAYKCKHCSLNNERDKIIKAPVPKAPLAHSYGSSSIVAHSIYQKYELKIPAYRQENDWQKLGLPIQRQDLINWQMKCSEYYFKPLYDLLKERLLKQEILHADETSYRVLESETAKTYYWTFLSGKQEKKPITLYHHDPHRSGKVAVDFLDDFSGYLHCDMWQAYKQLSSATLVGCWAHVRRKFMEAVPPTTKGKSLSKQGVHYCNKTFTLENSWENLSNEERYQRRQRELKPLFEEFFDWCRNNQPMVLPGSKLGKAVAYALNHEETFKNVLLDGKLVLSNNQAERAIKTLVIGRKNWLFSQSFEGAQTSAIILSLIETAKRNNLDPEKYIEYLLDKLPNEETLTDKERLSAYLPWTKEVQEACKTKEKPMKAA</sequence>
<proteinExistence type="predicted"/>
<protein>
    <submittedName>
        <fullName evidence="4">Transposase</fullName>
    </submittedName>
</protein>
<dbReference type="Pfam" id="PF13005">
    <property type="entry name" value="zf-IS66"/>
    <property type="match status" value="1"/>
</dbReference>
<dbReference type="Pfam" id="PF03050">
    <property type="entry name" value="DDE_Tnp_IS66"/>
    <property type="match status" value="1"/>
</dbReference>
<dbReference type="InterPro" id="IPR039552">
    <property type="entry name" value="IS66_C"/>
</dbReference>
<feature type="domain" description="Transposase IS66 zinc-finger binding" evidence="2">
    <location>
        <begin position="46"/>
        <end position="90"/>
    </location>
</feature>
<dbReference type="Pfam" id="PF13817">
    <property type="entry name" value="DDE_Tnp_IS66_C"/>
    <property type="match status" value="1"/>
</dbReference>
<evidence type="ECO:0000313" key="5">
    <source>
        <dbReference type="Proteomes" id="UP000216008"/>
    </source>
</evidence>
<feature type="domain" description="Transposase IS66 central" evidence="1">
    <location>
        <begin position="112"/>
        <end position="390"/>
    </location>
</feature>
<evidence type="ECO:0000259" key="1">
    <source>
        <dbReference type="Pfam" id="PF03050"/>
    </source>
</evidence>
<feature type="domain" description="Transposase IS66 C-terminal" evidence="3">
    <location>
        <begin position="397"/>
        <end position="438"/>
    </location>
</feature>
<dbReference type="PANTHER" id="PTHR33678:SF2">
    <property type="match status" value="1"/>
</dbReference>
<dbReference type="NCBIfam" id="NF033517">
    <property type="entry name" value="transpos_IS66"/>
    <property type="match status" value="1"/>
</dbReference>
<dbReference type="InterPro" id="IPR004291">
    <property type="entry name" value="Transposase_IS66_central"/>
</dbReference>